<proteinExistence type="predicted"/>
<dbReference type="EMBL" id="VSRR010002368">
    <property type="protein sequence ID" value="MPC31095.1"/>
    <property type="molecule type" value="Genomic_DNA"/>
</dbReference>
<protein>
    <submittedName>
        <fullName evidence="1">Uncharacterized protein</fullName>
    </submittedName>
</protein>
<comment type="caution">
    <text evidence="1">The sequence shown here is derived from an EMBL/GenBank/DDBJ whole genome shotgun (WGS) entry which is preliminary data.</text>
</comment>
<gene>
    <name evidence="1" type="ORF">E2C01_024372</name>
</gene>
<dbReference type="Proteomes" id="UP000324222">
    <property type="component" value="Unassembled WGS sequence"/>
</dbReference>
<keyword evidence="2" id="KW-1185">Reference proteome</keyword>
<sequence length="209" mass="22945">MLWGGIGAGEEGMGECKGCRGERKREWGGEGVGFGGGDCTDATSSETYCAQKFLYTPEGGGCSRQVEDKPVHEAETSISHCNGRCGEAGEALVKGNFIKTFPNELVPEDVFLLTPERGRPEAEAGRRRSSIPTRLLNTPTLFPVKTANHTVSSQAALTQERRLFLRCNLRVRSYVRQNEQRPSLKTATILFSKAPRAGFISSLMQMWNI</sequence>
<evidence type="ECO:0000313" key="2">
    <source>
        <dbReference type="Proteomes" id="UP000324222"/>
    </source>
</evidence>
<reference evidence="1 2" key="1">
    <citation type="submission" date="2019-05" db="EMBL/GenBank/DDBJ databases">
        <title>Another draft genome of Portunus trituberculatus and its Hox gene families provides insights of decapod evolution.</title>
        <authorList>
            <person name="Jeong J.-H."/>
            <person name="Song I."/>
            <person name="Kim S."/>
            <person name="Choi T."/>
            <person name="Kim D."/>
            <person name="Ryu S."/>
            <person name="Kim W."/>
        </authorList>
    </citation>
    <scope>NUCLEOTIDE SEQUENCE [LARGE SCALE GENOMIC DNA]</scope>
    <source>
        <tissue evidence="1">Muscle</tissue>
    </source>
</reference>
<organism evidence="1 2">
    <name type="scientific">Portunus trituberculatus</name>
    <name type="common">Swimming crab</name>
    <name type="synonym">Neptunus trituberculatus</name>
    <dbReference type="NCBI Taxonomy" id="210409"/>
    <lineage>
        <taxon>Eukaryota</taxon>
        <taxon>Metazoa</taxon>
        <taxon>Ecdysozoa</taxon>
        <taxon>Arthropoda</taxon>
        <taxon>Crustacea</taxon>
        <taxon>Multicrustacea</taxon>
        <taxon>Malacostraca</taxon>
        <taxon>Eumalacostraca</taxon>
        <taxon>Eucarida</taxon>
        <taxon>Decapoda</taxon>
        <taxon>Pleocyemata</taxon>
        <taxon>Brachyura</taxon>
        <taxon>Eubrachyura</taxon>
        <taxon>Portunoidea</taxon>
        <taxon>Portunidae</taxon>
        <taxon>Portuninae</taxon>
        <taxon>Portunus</taxon>
    </lineage>
</organism>
<dbReference type="AlphaFoldDB" id="A0A5B7ECI8"/>
<evidence type="ECO:0000313" key="1">
    <source>
        <dbReference type="EMBL" id="MPC31095.1"/>
    </source>
</evidence>
<name>A0A5B7ECI8_PORTR</name>
<accession>A0A5B7ECI8</accession>